<feature type="compositionally biased region" description="Polar residues" evidence="1">
    <location>
        <begin position="26"/>
        <end position="52"/>
    </location>
</feature>
<sequence length="115" mass="12325">MNRSRRTVEPPVGPTVGVAVGLTGPSNPNRLSRSFRRSQTAADGSPKSQQPDFKTPTRVPRPRAGAGFSAESPNNDSDFQQDIVWDATSPSPGRPGNPPASPWQRSSGPSPRRCF</sequence>
<comment type="caution">
    <text evidence="2">The sequence shown here is derived from an EMBL/GenBank/DDBJ whole genome shotgun (WGS) entry which is preliminary data.</text>
</comment>
<organism evidence="2 3">
    <name type="scientific">Liparis tanakae</name>
    <name type="common">Tanaka's snailfish</name>
    <dbReference type="NCBI Taxonomy" id="230148"/>
    <lineage>
        <taxon>Eukaryota</taxon>
        <taxon>Metazoa</taxon>
        <taxon>Chordata</taxon>
        <taxon>Craniata</taxon>
        <taxon>Vertebrata</taxon>
        <taxon>Euteleostomi</taxon>
        <taxon>Actinopterygii</taxon>
        <taxon>Neopterygii</taxon>
        <taxon>Teleostei</taxon>
        <taxon>Neoteleostei</taxon>
        <taxon>Acanthomorphata</taxon>
        <taxon>Eupercaria</taxon>
        <taxon>Perciformes</taxon>
        <taxon>Cottioidei</taxon>
        <taxon>Cottales</taxon>
        <taxon>Liparidae</taxon>
        <taxon>Liparis</taxon>
    </lineage>
</organism>
<dbReference type="GO" id="GO:2000001">
    <property type="term" value="P:regulation of DNA damage checkpoint"/>
    <property type="evidence" value="ECO:0007669"/>
    <property type="project" value="TreeGrafter"/>
</dbReference>
<feature type="compositionally biased region" description="Polar residues" evidence="1">
    <location>
        <begin position="71"/>
        <end position="80"/>
    </location>
</feature>
<dbReference type="GO" id="GO:0031297">
    <property type="term" value="P:replication fork processing"/>
    <property type="evidence" value="ECO:0007669"/>
    <property type="project" value="TreeGrafter"/>
</dbReference>
<evidence type="ECO:0000313" key="2">
    <source>
        <dbReference type="EMBL" id="TNN34439.1"/>
    </source>
</evidence>
<feature type="compositionally biased region" description="Low complexity" evidence="1">
    <location>
        <begin position="14"/>
        <end position="25"/>
    </location>
</feature>
<gene>
    <name evidence="2" type="ORF">EYF80_055401</name>
</gene>
<keyword evidence="3" id="KW-1185">Reference proteome</keyword>
<dbReference type="InterPro" id="IPR029406">
    <property type="entry name" value="ETAA1"/>
</dbReference>
<accession>A0A4Z2EZZ8</accession>
<name>A0A4Z2EZZ8_9TELE</name>
<dbReference type="GO" id="GO:0043596">
    <property type="term" value="C:nuclear replication fork"/>
    <property type="evidence" value="ECO:0007669"/>
    <property type="project" value="TreeGrafter"/>
</dbReference>
<dbReference type="OrthoDB" id="9378993at2759"/>
<dbReference type="GO" id="GO:0006974">
    <property type="term" value="P:DNA damage response"/>
    <property type="evidence" value="ECO:0007669"/>
    <property type="project" value="TreeGrafter"/>
</dbReference>
<evidence type="ECO:0000256" key="1">
    <source>
        <dbReference type="SAM" id="MobiDB-lite"/>
    </source>
</evidence>
<dbReference type="AlphaFoldDB" id="A0A4Z2EZZ8"/>
<dbReference type="EMBL" id="SRLO01001962">
    <property type="protein sequence ID" value="TNN34439.1"/>
    <property type="molecule type" value="Genomic_DNA"/>
</dbReference>
<feature type="compositionally biased region" description="Pro residues" evidence="1">
    <location>
        <begin position="92"/>
        <end position="101"/>
    </location>
</feature>
<dbReference type="PANTHER" id="PTHR16434:SF4">
    <property type="entry name" value="ETAA1 ACTIVATOR OF ATR KINASE"/>
    <property type="match status" value="1"/>
</dbReference>
<dbReference type="GO" id="GO:0043539">
    <property type="term" value="F:protein serine/threonine kinase activator activity"/>
    <property type="evidence" value="ECO:0007669"/>
    <property type="project" value="TreeGrafter"/>
</dbReference>
<dbReference type="PANTHER" id="PTHR16434">
    <property type="entry name" value="EWING'S TUMOR-ASSOCIATED ANTIGEN 1 ETAA1"/>
    <property type="match status" value="1"/>
</dbReference>
<feature type="region of interest" description="Disordered" evidence="1">
    <location>
        <begin position="1"/>
        <end position="115"/>
    </location>
</feature>
<proteinExistence type="predicted"/>
<evidence type="ECO:0000313" key="3">
    <source>
        <dbReference type="Proteomes" id="UP000314294"/>
    </source>
</evidence>
<dbReference type="Proteomes" id="UP000314294">
    <property type="component" value="Unassembled WGS sequence"/>
</dbReference>
<reference evidence="2 3" key="1">
    <citation type="submission" date="2019-03" db="EMBL/GenBank/DDBJ databases">
        <title>First draft genome of Liparis tanakae, snailfish: a comprehensive survey of snailfish specific genes.</title>
        <authorList>
            <person name="Kim W."/>
            <person name="Song I."/>
            <person name="Jeong J.-H."/>
            <person name="Kim D."/>
            <person name="Kim S."/>
            <person name="Ryu S."/>
            <person name="Song J.Y."/>
            <person name="Lee S.K."/>
        </authorList>
    </citation>
    <scope>NUCLEOTIDE SEQUENCE [LARGE SCALE GENOMIC DNA]</scope>
    <source>
        <tissue evidence="2">Muscle</tissue>
    </source>
</reference>
<protein>
    <submittedName>
        <fullName evidence="2">Uncharacterized protein</fullName>
    </submittedName>
</protein>